<name>A0AA37WXB9_9GAMM</name>
<evidence type="ECO:0000256" key="1">
    <source>
        <dbReference type="ARBA" id="ARBA00004429"/>
    </source>
</evidence>
<evidence type="ECO:0000256" key="9">
    <source>
        <dbReference type="SAM" id="Phobius"/>
    </source>
</evidence>
<dbReference type="Proteomes" id="UP001157439">
    <property type="component" value="Unassembled WGS sequence"/>
</dbReference>
<keyword evidence="11" id="KW-1185">Reference proteome</keyword>
<evidence type="ECO:0008006" key="12">
    <source>
        <dbReference type="Google" id="ProtNLM"/>
    </source>
</evidence>
<dbReference type="PANTHER" id="PTHR39342:SF1">
    <property type="entry name" value="UPF0283 MEMBRANE PROTEIN YCJF"/>
    <property type="match status" value="1"/>
</dbReference>
<proteinExistence type="inferred from homology"/>
<sequence length="361" mass="40209">MNKPSKPQYFEVEQAPAQHFEQPKTFNSTEVSALTPEETSNTQAESGLSQALSGTKTRVSRLTKLFLCVLVALLLLHSVDVLLQAWQQSPWRFGLYAAFCGLGLTLLGRFGWREFRKLRQLKRLESSRSAAQRMQATNQQGEAQVWLSQQALSMRYPQALEQFNQWYKPHHNDAQTLALYEDSVVRSADKEAQQLVAKYSGEAAVLLAASPLAVLDMGLILWRNQRMINDVAMAYSVELGYWSRLRLVKGIVQNILYAGATEMATELGSQFLSVELSGKLSARVAQGLGGGLLTARLGHKAMTLCRPLPFTKENSPKLATTQKMLLAKLADLSKQTLSGKGSIRTNEQEQAAVFRDENNQM</sequence>
<evidence type="ECO:0000313" key="11">
    <source>
        <dbReference type="Proteomes" id="UP001157439"/>
    </source>
</evidence>
<gene>
    <name evidence="10" type="ORF">GCM10007894_21890</name>
</gene>
<feature type="transmembrane region" description="Helical" evidence="9">
    <location>
        <begin position="65"/>
        <end position="87"/>
    </location>
</feature>
<dbReference type="RefSeq" id="WP_095498295.1">
    <property type="nucleotide sequence ID" value="NZ_BSPO01000003.1"/>
</dbReference>
<keyword evidence="7 9" id="KW-0472">Membrane</keyword>
<dbReference type="PANTHER" id="PTHR39342">
    <property type="entry name" value="UPF0283 MEMBRANE PROTEIN YCJF"/>
    <property type="match status" value="1"/>
</dbReference>
<dbReference type="AlphaFoldDB" id="A0AA37WXB9"/>
<dbReference type="InterPro" id="IPR006507">
    <property type="entry name" value="UPF0283"/>
</dbReference>
<keyword evidence="5 9" id="KW-0812">Transmembrane</keyword>
<comment type="similarity">
    <text evidence="2">Belongs to the UPF0283 family.</text>
</comment>
<evidence type="ECO:0000256" key="5">
    <source>
        <dbReference type="ARBA" id="ARBA00022692"/>
    </source>
</evidence>
<dbReference type="InterPro" id="IPR021147">
    <property type="entry name" value="DUF697"/>
</dbReference>
<dbReference type="EMBL" id="BSPO01000003">
    <property type="protein sequence ID" value="GLS84212.1"/>
    <property type="molecule type" value="Genomic_DNA"/>
</dbReference>
<evidence type="ECO:0000256" key="7">
    <source>
        <dbReference type="ARBA" id="ARBA00023136"/>
    </source>
</evidence>
<dbReference type="NCBIfam" id="TIGR01620">
    <property type="entry name" value="hyp_HI0043"/>
    <property type="match status" value="1"/>
</dbReference>
<dbReference type="GO" id="GO:0005886">
    <property type="term" value="C:plasma membrane"/>
    <property type="evidence" value="ECO:0007669"/>
    <property type="project" value="UniProtKB-SubCell"/>
</dbReference>
<comment type="caution">
    <text evidence="10">The sequence shown here is derived from an EMBL/GenBank/DDBJ whole genome shotgun (WGS) entry which is preliminary data.</text>
</comment>
<evidence type="ECO:0000256" key="4">
    <source>
        <dbReference type="ARBA" id="ARBA00022519"/>
    </source>
</evidence>
<reference evidence="10 11" key="1">
    <citation type="journal article" date="2014" name="Int. J. Syst. Evol. Microbiol.">
        <title>Complete genome sequence of Corynebacterium casei LMG S-19264T (=DSM 44701T), isolated from a smear-ripened cheese.</title>
        <authorList>
            <consortium name="US DOE Joint Genome Institute (JGI-PGF)"/>
            <person name="Walter F."/>
            <person name="Albersmeier A."/>
            <person name="Kalinowski J."/>
            <person name="Ruckert C."/>
        </authorList>
    </citation>
    <scope>NUCLEOTIDE SEQUENCE [LARGE SCALE GENOMIC DNA]</scope>
    <source>
        <strain evidence="10 11">NBRC 112785</strain>
    </source>
</reference>
<evidence type="ECO:0000256" key="2">
    <source>
        <dbReference type="ARBA" id="ARBA00008255"/>
    </source>
</evidence>
<feature type="region of interest" description="Disordered" evidence="8">
    <location>
        <begin position="30"/>
        <end position="50"/>
    </location>
</feature>
<keyword evidence="6 9" id="KW-1133">Transmembrane helix</keyword>
<keyword evidence="3" id="KW-1003">Cell membrane</keyword>
<keyword evidence="4" id="KW-0997">Cell inner membrane</keyword>
<feature type="transmembrane region" description="Helical" evidence="9">
    <location>
        <begin position="93"/>
        <end position="112"/>
    </location>
</feature>
<evidence type="ECO:0000256" key="6">
    <source>
        <dbReference type="ARBA" id="ARBA00022989"/>
    </source>
</evidence>
<evidence type="ECO:0000256" key="8">
    <source>
        <dbReference type="SAM" id="MobiDB-lite"/>
    </source>
</evidence>
<evidence type="ECO:0000256" key="3">
    <source>
        <dbReference type="ARBA" id="ARBA00022475"/>
    </source>
</evidence>
<protein>
    <recommendedName>
        <fullName evidence="12">TIGR01620 family protein</fullName>
    </recommendedName>
</protein>
<comment type="subcellular location">
    <subcellularLocation>
        <location evidence="1">Cell inner membrane</location>
        <topology evidence="1">Multi-pass membrane protein</topology>
    </subcellularLocation>
</comment>
<accession>A0AA37WXB9</accession>
<evidence type="ECO:0000313" key="10">
    <source>
        <dbReference type="EMBL" id="GLS84212.1"/>
    </source>
</evidence>
<organism evidence="10 11">
    <name type="scientific">Paraferrimonas haliotis</name>
    <dbReference type="NCBI Taxonomy" id="2013866"/>
    <lineage>
        <taxon>Bacteria</taxon>
        <taxon>Pseudomonadati</taxon>
        <taxon>Pseudomonadota</taxon>
        <taxon>Gammaproteobacteria</taxon>
        <taxon>Alteromonadales</taxon>
        <taxon>Ferrimonadaceae</taxon>
        <taxon>Paraferrimonas</taxon>
    </lineage>
</organism>
<dbReference type="Pfam" id="PF05128">
    <property type="entry name" value="DUF697"/>
    <property type="match status" value="1"/>
</dbReference>